<dbReference type="eggNOG" id="COG1012">
    <property type="taxonomic scope" value="Bacteria"/>
</dbReference>
<feature type="domain" description="Aldehyde dehydrogenase" evidence="5">
    <location>
        <begin position="16"/>
        <end position="354"/>
    </location>
</feature>
<dbReference type="PANTHER" id="PTHR11699">
    <property type="entry name" value="ALDEHYDE DEHYDROGENASE-RELATED"/>
    <property type="match status" value="1"/>
</dbReference>
<dbReference type="InterPro" id="IPR016160">
    <property type="entry name" value="Ald_DH_CS_CYS"/>
</dbReference>
<dbReference type="AlphaFoldDB" id="A0A0D0QBD8"/>
<evidence type="ECO:0000256" key="4">
    <source>
        <dbReference type="SAM" id="MobiDB-lite"/>
    </source>
</evidence>
<dbReference type="InterPro" id="IPR016163">
    <property type="entry name" value="Ald_DH_C"/>
</dbReference>
<proteinExistence type="inferred from homology"/>
<accession>A0A0D0QBD8</accession>
<evidence type="ECO:0000313" key="6">
    <source>
        <dbReference type="EMBL" id="KIQ68218.1"/>
    </source>
</evidence>
<dbReference type="PROSITE" id="PS00687">
    <property type="entry name" value="ALDEHYDE_DEHYDR_GLU"/>
    <property type="match status" value="1"/>
</dbReference>
<keyword evidence="7" id="KW-1185">Reference proteome</keyword>
<comment type="caution">
    <text evidence="6">The sequence shown here is derived from an EMBL/GenBank/DDBJ whole genome shotgun (WGS) entry which is preliminary data.</text>
</comment>
<dbReference type="EMBL" id="AONG01000016">
    <property type="protein sequence ID" value="KIQ68218.1"/>
    <property type="molecule type" value="Genomic_DNA"/>
</dbReference>
<reference evidence="6 7" key="1">
    <citation type="submission" date="2013-01" db="EMBL/GenBank/DDBJ databases">
        <authorList>
            <person name="Fiebig A."/>
            <person name="Goeker M."/>
            <person name="Klenk H.-P.P."/>
        </authorList>
    </citation>
    <scope>NUCLEOTIDE SEQUENCE [LARGE SCALE GENOMIC DNA]</scope>
    <source>
        <strain evidence="6 7">DSM 24838</strain>
    </source>
</reference>
<dbReference type="PROSITE" id="PS00070">
    <property type="entry name" value="ALDEHYDE_DEHYDR_CYS"/>
    <property type="match status" value="1"/>
</dbReference>
<feature type="region of interest" description="Disordered" evidence="4">
    <location>
        <begin position="365"/>
        <end position="387"/>
    </location>
</feature>
<gene>
    <name evidence="6" type="ORF">Wenmar_03228</name>
</gene>
<comment type="similarity">
    <text evidence="3">Belongs to the aldehyde dehydrogenase family.</text>
</comment>
<dbReference type="Pfam" id="PF00171">
    <property type="entry name" value="Aldedh"/>
    <property type="match status" value="1"/>
</dbReference>
<sequence length="548" mass="58464">MQTDMLIGGAFEAGTEREETVLNPRTGETILKMPEASTDQIDRAVRAARAAFPGWSRTTPGERSAKLLAIADAVEANAEELARLEALNCGKPLGAVSGDEIPAIADCFRFFAGAVRNMHGPVAGEYLEGHTSMIRRDPIGVVASIAPWNYPLMMMTWKLAPALAGGNTVVLKPSEQTPLTSLAFARILADILPEGVVNVIVGQGGSVGDALVNHPGVDMISITGDVATGKKILGAASKGVKRTHLELGGKAPVIVYGDADLARTVEGLKAFSFYNAGQDCTAASRVYAHASIYDNFVADLTAAAGSIVYDQSDDGANEIPPLISPRQRDRVASFVERAAELKHIEITTGGAPAGGSGLLLHADRRGRRASGGRDRAARGVRPRRQRDPLHRRRCRHRLGQRLALRPRLVGLDAGHRQGDGGHRRAAIRLHLGEHALHAGERDAPRRAEAVRLRQGHVDLRARGLHRRPPRHDRALIPEARRHAAENAAGRIRPAARQLRTITVLSSKNSDEVDPLTVANRPTLWGSSVSALSKAASHAAADTSAGRSG</sequence>
<evidence type="ECO:0000256" key="1">
    <source>
        <dbReference type="ARBA" id="ARBA00023002"/>
    </source>
</evidence>
<dbReference type="GO" id="GO:0004030">
    <property type="term" value="F:aldehyde dehydrogenase [NAD(P)+] activity"/>
    <property type="evidence" value="ECO:0007669"/>
    <property type="project" value="UniProtKB-ARBA"/>
</dbReference>
<dbReference type="Gene3D" id="3.40.605.10">
    <property type="entry name" value="Aldehyde Dehydrogenase, Chain A, domain 1"/>
    <property type="match status" value="1"/>
</dbReference>
<organism evidence="6 7">
    <name type="scientific">Wenxinia marina DSM 24838</name>
    <dbReference type="NCBI Taxonomy" id="1123501"/>
    <lineage>
        <taxon>Bacteria</taxon>
        <taxon>Pseudomonadati</taxon>
        <taxon>Pseudomonadota</taxon>
        <taxon>Alphaproteobacteria</taxon>
        <taxon>Rhodobacterales</taxon>
        <taxon>Roseobacteraceae</taxon>
        <taxon>Wenxinia</taxon>
    </lineage>
</organism>
<evidence type="ECO:0000313" key="7">
    <source>
        <dbReference type="Proteomes" id="UP000035100"/>
    </source>
</evidence>
<dbReference type="FunFam" id="3.40.605.10:FF:000001">
    <property type="entry name" value="Aldehyde dehydrogenase 1"/>
    <property type="match status" value="1"/>
</dbReference>
<evidence type="ECO:0000256" key="2">
    <source>
        <dbReference type="PROSITE-ProRule" id="PRU10007"/>
    </source>
</evidence>
<dbReference type="STRING" id="1123501.Wenmar_03228"/>
<dbReference type="InterPro" id="IPR029510">
    <property type="entry name" value="Ald_DH_CS_GLU"/>
</dbReference>
<dbReference type="SUPFAM" id="SSF53720">
    <property type="entry name" value="ALDH-like"/>
    <property type="match status" value="1"/>
</dbReference>
<dbReference type="Gene3D" id="3.40.309.10">
    <property type="entry name" value="Aldehyde Dehydrogenase, Chain A, domain 2"/>
    <property type="match status" value="1"/>
</dbReference>
<dbReference type="InterPro" id="IPR016161">
    <property type="entry name" value="Ald_DH/histidinol_DH"/>
</dbReference>
<feature type="compositionally biased region" description="Basic residues" evidence="4">
    <location>
        <begin position="378"/>
        <end position="387"/>
    </location>
</feature>
<name>A0A0D0QBD8_9RHOB</name>
<protein>
    <submittedName>
        <fullName evidence="6">NAD-dependent aldehyde dehydrogenase</fullName>
    </submittedName>
</protein>
<evidence type="ECO:0000256" key="3">
    <source>
        <dbReference type="RuleBase" id="RU003345"/>
    </source>
</evidence>
<feature type="active site" evidence="2">
    <location>
        <position position="246"/>
    </location>
</feature>
<dbReference type="InterPro" id="IPR016162">
    <property type="entry name" value="Ald_DH_N"/>
</dbReference>
<dbReference type="Proteomes" id="UP000035100">
    <property type="component" value="Unassembled WGS sequence"/>
</dbReference>
<dbReference type="InterPro" id="IPR015590">
    <property type="entry name" value="Aldehyde_DH_dom"/>
</dbReference>
<keyword evidence="1 3" id="KW-0560">Oxidoreductase</keyword>
<evidence type="ECO:0000259" key="5">
    <source>
        <dbReference type="Pfam" id="PF00171"/>
    </source>
</evidence>